<sequence length="28" mass="3031">MFLVVSFSLPSLWPDCALCPAFSSVLSI</sequence>
<name>A0A0E9XCU6_ANGAN</name>
<dbReference type="EMBL" id="GBXM01008907">
    <property type="protein sequence ID" value="JAH99670.1"/>
    <property type="molecule type" value="Transcribed_RNA"/>
</dbReference>
<evidence type="ECO:0000313" key="1">
    <source>
        <dbReference type="EMBL" id="JAH99670.1"/>
    </source>
</evidence>
<accession>A0A0E9XCU6</accession>
<dbReference type="AlphaFoldDB" id="A0A0E9XCU6"/>
<proteinExistence type="predicted"/>
<organism evidence="1">
    <name type="scientific">Anguilla anguilla</name>
    <name type="common">European freshwater eel</name>
    <name type="synonym">Muraena anguilla</name>
    <dbReference type="NCBI Taxonomy" id="7936"/>
    <lineage>
        <taxon>Eukaryota</taxon>
        <taxon>Metazoa</taxon>
        <taxon>Chordata</taxon>
        <taxon>Craniata</taxon>
        <taxon>Vertebrata</taxon>
        <taxon>Euteleostomi</taxon>
        <taxon>Actinopterygii</taxon>
        <taxon>Neopterygii</taxon>
        <taxon>Teleostei</taxon>
        <taxon>Anguilliformes</taxon>
        <taxon>Anguillidae</taxon>
        <taxon>Anguilla</taxon>
    </lineage>
</organism>
<reference evidence="1" key="1">
    <citation type="submission" date="2014-11" db="EMBL/GenBank/DDBJ databases">
        <authorList>
            <person name="Amaro Gonzalez C."/>
        </authorList>
    </citation>
    <scope>NUCLEOTIDE SEQUENCE</scope>
</reference>
<reference evidence="1" key="2">
    <citation type="journal article" date="2015" name="Fish Shellfish Immunol.">
        <title>Early steps in the European eel (Anguilla anguilla)-Vibrio vulnificus interaction in the gills: Role of the RtxA13 toxin.</title>
        <authorList>
            <person name="Callol A."/>
            <person name="Pajuelo D."/>
            <person name="Ebbesson L."/>
            <person name="Teles M."/>
            <person name="MacKenzie S."/>
            <person name="Amaro C."/>
        </authorList>
    </citation>
    <scope>NUCLEOTIDE SEQUENCE</scope>
</reference>
<protein>
    <submittedName>
        <fullName evidence="1">Uncharacterized protein</fullName>
    </submittedName>
</protein>